<evidence type="ECO:0000313" key="3">
    <source>
        <dbReference type="Proteomes" id="UP000551878"/>
    </source>
</evidence>
<dbReference type="AlphaFoldDB" id="A0A840QTF9"/>
<name>A0A840QTF9_9BACI</name>
<dbReference type="PANTHER" id="PTHR43685">
    <property type="entry name" value="GLYCOSYLTRANSFERASE"/>
    <property type="match status" value="1"/>
</dbReference>
<comment type="caution">
    <text evidence="2">The sequence shown here is derived from an EMBL/GenBank/DDBJ whole genome shotgun (WGS) entry which is preliminary data.</text>
</comment>
<dbReference type="Gene3D" id="3.90.550.10">
    <property type="entry name" value="Spore Coat Polysaccharide Biosynthesis Protein SpsA, Chain A"/>
    <property type="match status" value="1"/>
</dbReference>
<keyword evidence="2" id="KW-0808">Transferase</keyword>
<dbReference type="CDD" id="cd00761">
    <property type="entry name" value="Glyco_tranf_GTA_type"/>
    <property type="match status" value="1"/>
</dbReference>
<dbReference type="GO" id="GO:0016740">
    <property type="term" value="F:transferase activity"/>
    <property type="evidence" value="ECO:0007669"/>
    <property type="project" value="UniProtKB-KW"/>
</dbReference>
<sequence length="315" mass="37002">MIQLSIIIPYYNSGSTIKRLIDSIPQSDDYEIIIVDDHSDEGQFEQLNQLKRIYPKKRIYIYQNESNKKGAGAARNLGIKNARGKWCLFADADDFFQKGFLEKVQNYFNSNYDIVFFKPTSMCEDTHQMSNRHQKYEDLVNDFIRDKNSHTELNLRSSYYVPWSKLYRLGFIEEYKIEFDEVPASNDVMFSVKTGFFAKSITASDEVIYCVTRNKGSLTTNINEEIFDTRLEVSISRYKFLEKNLSVGDFKSLGLSGQGYLVMARKYGVKKIYQVIRILRMNQVRLFSSEILNPITLFKRYIKLKSREKQIKKYQ</sequence>
<dbReference type="EMBL" id="JACHHB010000014">
    <property type="protein sequence ID" value="MBB5174557.1"/>
    <property type="molecule type" value="Genomic_DNA"/>
</dbReference>
<reference evidence="2 3" key="1">
    <citation type="submission" date="2020-08" db="EMBL/GenBank/DDBJ databases">
        <title>Genomic Encyclopedia of Type Strains, Phase IV (KMG-IV): sequencing the most valuable type-strain genomes for metagenomic binning, comparative biology and taxonomic classification.</title>
        <authorList>
            <person name="Goeker M."/>
        </authorList>
    </citation>
    <scope>NUCLEOTIDE SEQUENCE [LARGE SCALE GENOMIC DNA]</scope>
    <source>
        <strain evidence="2 3">DSM 24696</strain>
    </source>
</reference>
<feature type="domain" description="Glycosyltransferase 2-like" evidence="1">
    <location>
        <begin position="5"/>
        <end position="151"/>
    </location>
</feature>
<dbReference type="Pfam" id="PF00535">
    <property type="entry name" value="Glycos_transf_2"/>
    <property type="match status" value="1"/>
</dbReference>
<dbReference type="InterPro" id="IPR050834">
    <property type="entry name" value="Glycosyltransf_2"/>
</dbReference>
<keyword evidence="3" id="KW-1185">Reference proteome</keyword>
<dbReference type="SUPFAM" id="SSF53448">
    <property type="entry name" value="Nucleotide-diphospho-sugar transferases"/>
    <property type="match status" value="1"/>
</dbReference>
<dbReference type="InterPro" id="IPR029044">
    <property type="entry name" value="Nucleotide-diphossugar_trans"/>
</dbReference>
<dbReference type="PANTHER" id="PTHR43685:SF2">
    <property type="entry name" value="GLYCOSYLTRANSFERASE 2-LIKE DOMAIN-CONTAINING PROTEIN"/>
    <property type="match status" value="1"/>
</dbReference>
<evidence type="ECO:0000313" key="2">
    <source>
        <dbReference type="EMBL" id="MBB5174557.1"/>
    </source>
</evidence>
<dbReference type="Proteomes" id="UP000551878">
    <property type="component" value="Unassembled WGS sequence"/>
</dbReference>
<organism evidence="2 3">
    <name type="scientific">Texcoconibacillus texcoconensis</name>
    <dbReference type="NCBI Taxonomy" id="1095777"/>
    <lineage>
        <taxon>Bacteria</taxon>
        <taxon>Bacillati</taxon>
        <taxon>Bacillota</taxon>
        <taxon>Bacilli</taxon>
        <taxon>Bacillales</taxon>
        <taxon>Bacillaceae</taxon>
        <taxon>Texcoconibacillus</taxon>
    </lineage>
</organism>
<dbReference type="RefSeq" id="WP_184664973.1">
    <property type="nucleotide sequence ID" value="NZ_JACHHB010000014.1"/>
</dbReference>
<evidence type="ECO:0000259" key="1">
    <source>
        <dbReference type="Pfam" id="PF00535"/>
    </source>
</evidence>
<proteinExistence type="predicted"/>
<dbReference type="InterPro" id="IPR001173">
    <property type="entry name" value="Glyco_trans_2-like"/>
</dbReference>
<accession>A0A840QTF9</accession>
<protein>
    <submittedName>
        <fullName evidence="2">Glycosyltransferase involved in cell wall biosynthesis</fullName>
    </submittedName>
</protein>
<gene>
    <name evidence="2" type="ORF">HNQ41_002774</name>
</gene>